<sequence>MDPMTGNVRLDAGDEIMSLDLGFEFVDGRVSKVIDSLGVTAKVKDDNDSPVDNRQLWILSRNLVAQIIDTNSQCGSCLRRPSQFSSHVLRLSLVVLLEESF</sequence>
<evidence type="ECO:0000313" key="1">
    <source>
        <dbReference type="EMBL" id="KAL2063557.1"/>
    </source>
</evidence>
<protein>
    <submittedName>
        <fullName evidence="1">Uncharacterized protein</fullName>
    </submittedName>
</protein>
<dbReference type="EMBL" id="JAZHXI010000015">
    <property type="protein sequence ID" value="KAL2063557.1"/>
    <property type="molecule type" value="Genomic_DNA"/>
</dbReference>
<keyword evidence="2" id="KW-1185">Reference proteome</keyword>
<reference evidence="1 2" key="1">
    <citation type="journal article" date="2024" name="Commun. Biol.">
        <title>Comparative genomic analysis of thermophilic fungi reveals convergent evolutionary adaptations and gene losses.</title>
        <authorList>
            <person name="Steindorff A.S."/>
            <person name="Aguilar-Pontes M.V."/>
            <person name="Robinson A.J."/>
            <person name="Andreopoulos B."/>
            <person name="LaButti K."/>
            <person name="Kuo A."/>
            <person name="Mondo S."/>
            <person name="Riley R."/>
            <person name="Otillar R."/>
            <person name="Haridas S."/>
            <person name="Lipzen A."/>
            <person name="Grimwood J."/>
            <person name="Schmutz J."/>
            <person name="Clum A."/>
            <person name="Reid I.D."/>
            <person name="Moisan M.C."/>
            <person name="Butler G."/>
            <person name="Nguyen T.T.M."/>
            <person name="Dewar K."/>
            <person name="Conant G."/>
            <person name="Drula E."/>
            <person name="Henrissat B."/>
            <person name="Hansel C."/>
            <person name="Singer S."/>
            <person name="Hutchinson M.I."/>
            <person name="de Vries R.P."/>
            <person name="Natvig D.O."/>
            <person name="Powell A.J."/>
            <person name="Tsang A."/>
            <person name="Grigoriev I.V."/>
        </authorList>
    </citation>
    <scope>NUCLEOTIDE SEQUENCE [LARGE SCALE GENOMIC DNA]</scope>
    <source>
        <strain evidence="1 2">CBS 494.80</strain>
    </source>
</reference>
<accession>A0ABR4C1X0</accession>
<proteinExistence type="predicted"/>
<evidence type="ECO:0000313" key="2">
    <source>
        <dbReference type="Proteomes" id="UP001595075"/>
    </source>
</evidence>
<dbReference type="Proteomes" id="UP001595075">
    <property type="component" value="Unassembled WGS sequence"/>
</dbReference>
<comment type="caution">
    <text evidence="1">The sequence shown here is derived from an EMBL/GenBank/DDBJ whole genome shotgun (WGS) entry which is preliminary data.</text>
</comment>
<gene>
    <name evidence="1" type="ORF">VTL71DRAFT_5362</name>
</gene>
<name>A0ABR4C1X0_9HELO</name>
<organism evidence="1 2">
    <name type="scientific">Oculimacula yallundae</name>
    <dbReference type="NCBI Taxonomy" id="86028"/>
    <lineage>
        <taxon>Eukaryota</taxon>
        <taxon>Fungi</taxon>
        <taxon>Dikarya</taxon>
        <taxon>Ascomycota</taxon>
        <taxon>Pezizomycotina</taxon>
        <taxon>Leotiomycetes</taxon>
        <taxon>Helotiales</taxon>
        <taxon>Ploettnerulaceae</taxon>
        <taxon>Oculimacula</taxon>
    </lineage>
</organism>